<name>A0AAV4XNY3_CAEEX</name>
<dbReference type="EMBL" id="BPLR01000647">
    <property type="protein sequence ID" value="GIY96358.1"/>
    <property type="molecule type" value="Genomic_DNA"/>
</dbReference>
<dbReference type="Proteomes" id="UP001054945">
    <property type="component" value="Unassembled WGS sequence"/>
</dbReference>
<evidence type="ECO:0000313" key="2">
    <source>
        <dbReference type="Proteomes" id="UP001054945"/>
    </source>
</evidence>
<reference evidence="1 2" key="1">
    <citation type="submission" date="2021-06" db="EMBL/GenBank/DDBJ databases">
        <title>Caerostris extrusa draft genome.</title>
        <authorList>
            <person name="Kono N."/>
            <person name="Arakawa K."/>
        </authorList>
    </citation>
    <scope>NUCLEOTIDE SEQUENCE [LARGE SCALE GENOMIC DNA]</scope>
</reference>
<evidence type="ECO:0000313" key="1">
    <source>
        <dbReference type="EMBL" id="GIY96358.1"/>
    </source>
</evidence>
<keyword evidence="2" id="KW-1185">Reference proteome</keyword>
<dbReference type="AlphaFoldDB" id="A0AAV4XNY3"/>
<accession>A0AAV4XNY3</accession>
<comment type="caution">
    <text evidence="1">The sequence shown here is derived from an EMBL/GenBank/DDBJ whole genome shotgun (WGS) entry which is preliminary data.</text>
</comment>
<sequence>MCTILQEREIRTVAERSTRQRRTPLFLGHISWAKIRFFSLYWTSSIMQEPRQETSGRENTLFLHLARQRHQSKGGVPSFIWETTCAVDSPKFPESQAEKGRSRCSVRENKEQPVASWGAISEAQCVHVEEFS</sequence>
<protein>
    <submittedName>
        <fullName evidence="1">Uncharacterized protein</fullName>
    </submittedName>
</protein>
<proteinExistence type="predicted"/>
<gene>
    <name evidence="1" type="ORF">CEXT_430511</name>
</gene>
<organism evidence="1 2">
    <name type="scientific">Caerostris extrusa</name>
    <name type="common">Bark spider</name>
    <name type="synonym">Caerostris bankana</name>
    <dbReference type="NCBI Taxonomy" id="172846"/>
    <lineage>
        <taxon>Eukaryota</taxon>
        <taxon>Metazoa</taxon>
        <taxon>Ecdysozoa</taxon>
        <taxon>Arthropoda</taxon>
        <taxon>Chelicerata</taxon>
        <taxon>Arachnida</taxon>
        <taxon>Araneae</taxon>
        <taxon>Araneomorphae</taxon>
        <taxon>Entelegynae</taxon>
        <taxon>Araneoidea</taxon>
        <taxon>Araneidae</taxon>
        <taxon>Caerostris</taxon>
    </lineage>
</organism>